<gene>
    <name evidence="1" type="ORF">CC86DRAFT_334866</name>
</gene>
<proteinExistence type="predicted"/>
<dbReference type="InterPro" id="IPR007817">
    <property type="entry name" value="Isocyanide_synthase_DIT1"/>
</dbReference>
<keyword evidence="2" id="KW-1185">Reference proteome</keyword>
<dbReference type="PANTHER" id="PTHR37285:SF5">
    <property type="entry name" value="SPORE WALL MATURATION PROTEIN DIT1"/>
    <property type="match status" value="1"/>
</dbReference>
<name>A0A6A6ZGD1_9PLEO</name>
<accession>A0A6A6ZGD1</accession>
<organism evidence="1 2">
    <name type="scientific">Ophiobolus disseminans</name>
    <dbReference type="NCBI Taxonomy" id="1469910"/>
    <lineage>
        <taxon>Eukaryota</taxon>
        <taxon>Fungi</taxon>
        <taxon>Dikarya</taxon>
        <taxon>Ascomycota</taxon>
        <taxon>Pezizomycotina</taxon>
        <taxon>Dothideomycetes</taxon>
        <taxon>Pleosporomycetidae</taxon>
        <taxon>Pleosporales</taxon>
        <taxon>Pleosporineae</taxon>
        <taxon>Phaeosphaeriaceae</taxon>
        <taxon>Ophiobolus</taxon>
    </lineage>
</organism>
<evidence type="ECO:0000313" key="2">
    <source>
        <dbReference type="Proteomes" id="UP000799424"/>
    </source>
</evidence>
<dbReference type="EMBL" id="MU006243">
    <property type="protein sequence ID" value="KAF2819793.1"/>
    <property type="molecule type" value="Genomic_DNA"/>
</dbReference>
<evidence type="ECO:0000313" key="1">
    <source>
        <dbReference type="EMBL" id="KAF2819793.1"/>
    </source>
</evidence>
<evidence type="ECO:0008006" key="3">
    <source>
        <dbReference type="Google" id="ProtNLM"/>
    </source>
</evidence>
<dbReference type="AlphaFoldDB" id="A0A6A6ZGD1"/>
<reference evidence="1" key="1">
    <citation type="journal article" date="2020" name="Stud. Mycol.">
        <title>101 Dothideomycetes genomes: a test case for predicting lifestyles and emergence of pathogens.</title>
        <authorList>
            <person name="Haridas S."/>
            <person name="Albert R."/>
            <person name="Binder M."/>
            <person name="Bloem J."/>
            <person name="Labutti K."/>
            <person name="Salamov A."/>
            <person name="Andreopoulos B."/>
            <person name="Baker S."/>
            <person name="Barry K."/>
            <person name="Bills G."/>
            <person name="Bluhm B."/>
            <person name="Cannon C."/>
            <person name="Castanera R."/>
            <person name="Culley D."/>
            <person name="Daum C."/>
            <person name="Ezra D."/>
            <person name="Gonzalez J."/>
            <person name="Henrissat B."/>
            <person name="Kuo A."/>
            <person name="Liang C."/>
            <person name="Lipzen A."/>
            <person name="Lutzoni F."/>
            <person name="Magnuson J."/>
            <person name="Mondo S."/>
            <person name="Nolan M."/>
            <person name="Ohm R."/>
            <person name="Pangilinan J."/>
            <person name="Park H.-J."/>
            <person name="Ramirez L."/>
            <person name="Alfaro M."/>
            <person name="Sun H."/>
            <person name="Tritt A."/>
            <person name="Yoshinaga Y."/>
            <person name="Zwiers L.-H."/>
            <person name="Turgeon B."/>
            <person name="Goodwin S."/>
            <person name="Spatafora J."/>
            <person name="Crous P."/>
            <person name="Grigoriev I."/>
        </authorList>
    </citation>
    <scope>NUCLEOTIDE SEQUENCE</scope>
    <source>
        <strain evidence="1">CBS 113818</strain>
    </source>
</reference>
<dbReference type="Proteomes" id="UP000799424">
    <property type="component" value="Unassembled WGS sequence"/>
</dbReference>
<sequence>MPPLNKAVATYHCINALYWRNATGELLAVEGSNSKPFAEAWTQLKDTVCSTEGAWTALELPSGKKIKTLQITTEVPALLSIRSNFPPAHQEKEVTTQVSEIEHENGLTLGMVVSRPKSVKPDGFTIWAERFILLETEFQPFNTIGTSNAPWERQHREVCTTIAEIFERRLKNISKDDQWSNGGREIFLNRVFGYVDKNLPIQCALPAFPCKSPNPNKVGGIMPDLAEHIAMDVLHEFIKEVNTVYEPGATMWVINDGHVFSDCIGVDDEMIDTYDACMAAIYHQRFPEESSAPVPTIKFKGLKNIFAADSDGFRGLEKLLKDSHKMPHPVKTKLTGEAELCRKLMLGIGGPDRNYIRQLITEQEPDALGLYRGQTRFMLEDLADVPSVKSLSGKQKKKTAALVAEEMMSRNQAYSNLTELLLPNYVRLSIHAHNNAGPKFAVRLLPANKVRAIDSLESCLEPNPVYEFQLPTPWHNCMIKVEGDDFLYLGRSQIARKAMESPDYDGSWVDGPDGSYFSLKRKTGTAAEKAAAPLALAIPEVAPTGKVSVYNQQKKSTIVIVSPIAEKQNPIVICSPVVGKKPIIVNSPTAEGQRPIIICSPGKQSMFAPLADKVRSPIGTPISRRKTSVAVCSPLGEKGPVVSVSPVEPLGGIRRQDTHFVQSKERNKLRSLLPVISMMRSLRGQS</sequence>
<dbReference type="OrthoDB" id="429813at2759"/>
<dbReference type="PANTHER" id="PTHR37285">
    <property type="entry name" value="SPORE WALL MATURATION PROTEIN DIT1"/>
    <property type="match status" value="1"/>
</dbReference>
<protein>
    <recommendedName>
        <fullName evidence="3">Pyoverdine/dityrosine biosynthesis protein</fullName>
    </recommendedName>
</protein>
<dbReference type="Pfam" id="PF05141">
    <property type="entry name" value="DIT1_PvcA"/>
    <property type="match status" value="1"/>
</dbReference>